<dbReference type="EMBL" id="JANSHE010002113">
    <property type="protein sequence ID" value="KAJ2995409.1"/>
    <property type="molecule type" value="Genomic_DNA"/>
</dbReference>
<evidence type="ECO:0000313" key="1">
    <source>
        <dbReference type="EMBL" id="KAJ2995409.1"/>
    </source>
</evidence>
<proteinExistence type="predicted"/>
<reference evidence="1" key="1">
    <citation type="submission" date="2022-08" db="EMBL/GenBank/DDBJ databases">
        <title>Genome Sequence of Pycnoporus sanguineus.</title>
        <authorList>
            <person name="Buettner E."/>
        </authorList>
    </citation>
    <scope>NUCLEOTIDE SEQUENCE</scope>
    <source>
        <strain evidence="1">CG-C14</strain>
    </source>
</reference>
<sequence length="230" mass="23946">MSGRCKDCGGLKLLRVRGLEAARSGEGEGGGWGEDREEQELRASAGLLVGHVGTGECDGERCTKFSALLRPEPADGPGVAIRSRLVGVCTDRRLIPSPSDALPLLAHTRAPGANSHTSDPARSAVNYPPSRCTRVQHSMGHLLTVRAHLAAKTKATSKSSPGTAPATETHAQVSDQPDPNAHPSSAFTTIPSGRTSPGPGNNAPSFLLARLRLPGLLPLLGSSLAQDVYE</sequence>
<evidence type="ECO:0000313" key="2">
    <source>
        <dbReference type="Proteomes" id="UP001144978"/>
    </source>
</evidence>
<accession>A0ACC1PMC7</accession>
<gene>
    <name evidence="1" type="ORF">NUW54_g7391</name>
</gene>
<dbReference type="Proteomes" id="UP001144978">
    <property type="component" value="Unassembled WGS sequence"/>
</dbReference>
<name>A0ACC1PMC7_9APHY</name>
<organism evidence="1 2">
    <name type="scientific">Trametes sanguinea</name>
    <dbReference type="NCBI Taxonomy" id="158606"/>
    <lineage>
        <taxon>Eukaryota</taxon>
        <taxon>Fungi</taxon>
        <taxon>Dikarya</taxon>
        <taxon>Basidiomycota</taxon>
        <taxon>Agaricomycotina</taxon>
        <taxon>Agaricomycetes</taxon>
        <taxon>Polyporales</taxon>
        <taxon>Polyporaceae</taxon>
        <taxon>Trametes</taxon>
    </lineage>
</organism>
<comment type="caution">
    <text evidence="1">The sequence shown here is derived from an EMBL/GenBank/DDBJ whole genome shotgun (WGS) entry which is preliminary data.</text>
</comment>
<keyword evidence="2" id="KW-1185">Reference proteome</keyword>
<protein>
    <submittedName>
        <fullName evidence="1">Uncharacterized protein</fullName>
    </submittedName>
</protein>